<dbReference type="STRING" id="1407499.HHUB_2151"/>
<evidence type="ECO:0000256" key="2">
    <source>
        <dbReference type="ARBA" id="ARBA00022801"/>
    </source>
</evidence>
<protein>
    <submittedName>
        <fullName evidence="4">Taxis cluster protein CheC</fullName>
    </submittedName>
</protein>
<dbReference type="PANTHER" id="PTHR43693:SF1">
    <property type="entry name" value="PROTEIN PHOSPHATASE CHEZ"/>
    <property type="match status" value="1"/>
</dbReference>
<dbReference type="InterPro" id="IPR050992">
    <property type="entry name" value="CheZ_family_phosphatases"/>
</dbReference>
<keyword evidence="1" id="KW-0145">Chemotaxis</keyword>
<keyword evidence="5" id="KW-1185">Reference proteome</keyword>
<evidence type="ECO:0000313" key="4">
    <source>
        <dbReference type="EMBL" id="CQH54922.1"/>
    </source>
</evidence>
<dbReference type="GO" id="GO:0006935">
    <property type="term" value="P:chemotaxis"/>
    <property type="evidence" value="ECO:0007669"/>
    <property type="project" value="UniProtKB-KW"/>
</dbReference>
<dbReference type="SUPFAM" id="SSF103039">
    <property type="entry name" value="CheC-like"/>
    <property type="match status" value="1"/>
</dbReference>
<dbReference type="InterPro" id="IPR028976">
    <property type="entry name" value="CheC-like_sf"/>
</dbReference>
<dbReference type="InterPro" id="IPR007597">
    <property type="entry name" value="CheC"/>
</dbReference>
<dbReference type="CDD" id="cd17911">
    <property type="entry name" value="CheC_ClassIII"/>
    <property type="match status" value="1"/>
</dbReference>
<dbReference type="OrthoDB" id="182374at2157"/>
<organism evidence="4 5">
    <name type="scientific">Halobacterium hubeiense</name>
    <dbReference type="NCBI Taxonomy" id="1407499"/>
    <lineage>
        <taxon>Archaea</taxon>
        <taxon>Methanobacteriati</taxon>
        <taxon>Methanobacteriota</taxon>
        <taxon>Stenosarchaea group</taxon>
        <taxon>Halobacteria</taxon>
        <taxon>Halobacteriales</taxon>
        <taxon>Halobacteriaceae</taxon>
        <taxon>Halobacterium</taxon>
    </lineage>
</organism>
<evidence type="ECO:0000313" key="5">
    <source>
        <dbReference type="Proteomes" id="UP000066737"/>
    </source>
</evidence>
<feature type="domain" description="CheC-like protein" evidence="3">
    <location>
        <begin position="105"/>
        <end position="141"/>
    </location>
</feature>
<gene>
    <name evidence="4" type="primary">cheC1</name>
    <name evidence="4" type="ORF">HHUB_2151</name>
</gene>
<name>A0A0U5ADU4_9EURY</name>
<evidence type="ECO:0000259" key="3">
    <source>
        <dbReference type="Pfam" id="PF04509"/>
    </source>
</evidence>
<accession>A0A0U5ADU4</accession>
<dbReference type="GO" id="GO:0016787">
    <property type="term" value="F:hydrolase activity"/>
    <property type="evidence" value="ECO:0007669"/>
    <property type="project" value="UniProtKB-KW"/>
</dbReference>
<sequence length="195" mass="20972">MSTMIDIRRLQTVNELAREGASTVADNLSQLTGVETEMEITKINVLDVEDLGAHLGNQKQVGVNVPLTEKPYGSVLVLFDDASARRVASTMMGGIDSDGGAYSDMERSAIQEVGNIMTSGFIDGWANVLGRTIDISTPNLFRASGDDIVAHCVDPGEHEIAMVFDATLSAPDADIEAKIYSFPDIEEFVSMINSI</sequence>
<dbReference type="Proteomes" id="UP000066737">
    <property type="component" value="Chromosome I"/>
</dbReference>
<dbReference type="Gene3D" id="3.40.1550.10">
    <property type="entry name" value="CheC-like"/>
    <property type="match status" value="1"/>
</dbReference>
<dbReference type="GeneID" id="91109627"/>
<dbReference type="Pfam" id="PF04509">
    <property type="entry name" value="CheC"/>
    <property type="match status" value="1"/>
</dbReference>
<keyword evidence="2" id="KW-0378">Hydrolase</keyword>
<dbReference type="RefSeq" id="WP_059056589.1">
    <property type="nucleotide sequence ID" value="NZ_CEML01000002.1"/>
</dbReference>
<reference evidence="5" key="1">
    <citation type="journal article" date="2016" name="Environ. Microbiol.">
        <title>The complete genome of a viable archaeum isolated from 123-million-year-old rock salt.</title>
        <authorList>
            <person name="Jaakkola S.T."/>
            <person name="Pfeiffer F."/>
            <person name="Ravantti J.J."/>
            <person name="Guo Q."/>
            <person name="Liu Y."/>
            <person name="Chen X."/>
            <person name="Ma H."/>
            <person name="Yang C."/>
            <person name="Oksanen H.M."/>
            <person name="Bamford D.H."/>
        </authorList>
    </citation>
    <scope>NUCLEOTIDE SEQUENCE</scope>
    <source>
        <strain evidence="5">JI20-1</strain>
    </source>
</reference>
<evidence type="ECO:0000256" key="1">
    <source>
        <dbReference type="ARBA" id="ARBA00022500"/>
    </source>
</evidence>
<dbReference type="EMBL" id="LN831302">
    <property type="protein sequence ID" value="CQH54922.1"/>
    <property type="molecule type" value="Genomic_DNA"/>
</dbReference>
<proteinExistence type="predicted"/>
<dbReference type="PANTHER" id="PTHR43693">
    <property type="entry name" value="PROTEIN PHOSPHATASE CHEZ"/>
    <property type="match status" value="1"/>
</dbReference>
<dbReference type="KEGG" id="hhb:Hhub_2151"/>
<dbReference type="AlphaFoldDB" id="A0A0U5ADU4"/>